<dbReference type="SFLD" id="SFLDG01067">
    <property type="entry name" value="SPASM/twitch_domain_containing"/>
    <property type="match status" value="1"/>
</dbReference>
<dbReference type="Pfam" id="PF04055">
    <property type="entry name" value="Radical_SAM"/>
    <property type="match status" value="1"/>
</dbReference>
<dbReference type="PROSITE" id="PS01305">
    <property type="entry name" value="MOAA_NIFB_PQQE"/>
    <property type="match status" value="1"/>
</dbReference>
<dbReference type="InterPro" id="IPR023885">
    <property type="entry name" value="4Fe4S-binding_SPASM_dom"/>
</dbReference>
<keyword evidence="4" id="KW-0479">Metal-binding</keyword>
<dbReference type="SFLD" id="SFLDG01386">
    <property type="entry name" value="main_SPASM_domain-containing"/>
    <property type="match status" value="1"/>
</dbReference>
<dbReference type="Proteomes" id="UP000574067">
    <property type="component" value="Unassembled WGS sequence"/>
</dbReference>
<reference evidence="8 9" key="1">
    <citation type="submission" date="2020-04" db="EMBL/GenBank/DDBJ databases">
        <title>Azohydromonas sp. isolated from soil.</title>
        <authorList>
            <person name="Dahal R.H."/>
        </authorList>
    </citation>
    <scope>NUCLEOTIDE SEQUENCE [LARGE SCALE GENOMIC DNA]</scope>
    <source>
        <strain evidence="8 9">G-1-1-14</strain>
    </source>
</reference>
<evidence type="ECO:0000313" key="9">
    <source>
        <dbReference type="Proteomes" id="UP000574067"/>
    </source>
</evidence>
<dbReference type="PANTHER" id="PTHR43273">
    <property type="entry name" value="ANAEROBIC SULFATASE-MATURATING ENZYME HOMOLOG ASLB-RELATED"/>
    <property type="match status" value="1"/>
</dbReference>
<dbReference type="EMBL" id="JABBFW010000038">
    <property type="protein sequence ID" value="NML18727.1"/>
    <property type="molecule type" value="Genomic_DNA"/>
</dbReference>
<dbReference type="NCBIfam" id="TIGR04085">
    <property type="entry name" value="rSAM_more_4Fe4S"/>
    <property type="match status" value="1"/>
</dbReference>
<dbReference type="InterPro" id="IPR000385">
    <property type="entry name" value="MoaA_NifB_PqqE_Fe-S-bd_CS"/>
</dbReference>
<organism evidence="8 9">
    <name type="scientific">Azohydromonas caseinilytica</name>
    <dbReference type="NCBI Taxonomy" id="2728836"/>
    <lineage>
        <taxon>Bacteria</taxon>
        <taxon>Pseudomonadati</taxon>
        <taxon>Pseudomonadota</taxon>
        <taxon>Betaproteobacteria</taxon>
        <taxon>Burkholderiales</taxon>
        <taxon>Sphaerotilaceae</taxon>
        <taxon>Azohydromonas</taxon>
    </lineage>
</organism>
<keyword evidence="3" id="KW-0949">S-adenosyl-L-methionine</keyword>
<dbReference type="GO" id="GO:0016491">
    <property type="term" value="F:oxidoreductase activity"/>
    <property type="evidence" value="ECO:0007669"/>
    <property type="project" value="InterPro"/>
</dbReference>
<dbReference type="NCBIfam" id="TIGR03906">
    <property type="entry name" value="quino_hemo_SAM"/>
    <property type="match status" value="1"/>
</dbReference>
<evidence type="ECO:0000259" key="7">
    <source>
        <dbReference type="PROSITE" id="PS51918"/>
    </source>
</evidence>
<proteinExistence type="predicted"/>
<dbReference type="GO" id="GO:0046872">
    <property type="term" value="F:metal ion binding"/>
    <property type="evidence" value="ECO:0007669"/>
    <property type="project" value="UniProtKB-KW"/>
</dbReference>
<protein>
    <submittedName>
        <fullName evidence="8">Quinohemoprotein amine dehydrogenase maturation protein</fullName>
    </submittedName>
</protein>
<evidence type="ECO:0000256" key="5">
    <source>
        <dbReference type="ARBA" id="ARBA00023004"/>
    </source>
</evidence>
<dbReference type="PANTHER" id="PTHR43273:SF8">
    <property type="entry name" value="RADICAL SAM DOMAIN PROTEIN"/>
    <property type="match status" value="1"/>
</dbReference>
<accession>A0A848FES8</accession>
<dbReference type="SFLD" id="SFLDG01384">
    <property type="entry name" value="thioether_bond_formation_requi"/>
    <property type="match status" value="1"/>
</dbReference>
<comment type="caution">
    <text evidence="8">The sequence shown here is derived from an EMBL/GenBank/DDBJ whole genome shotgun (WGS) entry which is preliminary data.</text>
</comment>
<keyword evidence="2" id="KW-0004">4Fe-4S</keyword>
<keyword evidence="5" id="KW-0408">Iron</keyword>
<dbReference type="InterPro" id="IPR023867">
    <property type="entry name" value="Sulphatase_maturase_rSAM"/>
</dbReference>
<dbReference type="InterPro" id="IPR058240">
    <property type="entry name" value="rSAM_sf"/>
</dbReference>
<dbReference type="CDD" id="cd01335">
    <property type="entry name" value="Radical_SAM"/>
    <property type="match status" value="1"/>
</dbReference>
<dbReference type="InterPro" id="IPR007197">
    <property type="entry name" value="rSAM"/>
</dbReference>
<dbReference type="InterPro" id="IPR023886">
    <property type="entry name" value="QH-AmDH_gsu_maturation"/>
</dbReference>
<dbReference type="SFLD" id="SFLDF00336">
    <property type="entry name" value="quinohemoprotein_amine_dehydro"/>
    <property type="match status" value="1"/>
</dbReference>
<dbReference type="Gene3D" id="3.20.20.70">
    <property type="entry name" value="Aldolase class I"/>
    <property type="match status" value="1"/>
</dbReference>
<keyword evidence="6" id="KW-0411">Iron-sulfur</keyword>
<evidence type="ECO:0000256" key="4">
    <source>
        <dbReference type="ARBA" id="ARBA00022723"/>
    </source>
</evidence>
<gene>
    <name evidence="8" type="primary">peaB</name>
    <name evidence="8" type="ORF">HHL10_27540</name>
</gene>
<dbReference type="SFLD" id="SFLDS00029">
    <property type="entry name" value="Radical_SAM"/>
    <property type="match status" value="1"/>
</dbReference>
<evidence type="ECO:0000256" key="1">
    <source>
        <dbReference type="ARBA" id="ARBA00001966"/>
    </source>
</evidence>
<sequence length="477" mass="52789">MAPLHVDAHSFHDLKLPDRRVLLHIPSTGLFDLDPVTAEVLDFVRPLSTVHAEELRRRFDGQASPASVSGAIEDLRALGVLRPDPAVPDTGPDVKVTEFPLSTLVLNVNTGCNLSCTYCYKEDLTTPSKGQKLALDTAQQAIELLLREGARRERVSIVFFGGEPLSNMPLIRAATEYAERRCAEEGKALDLSLTTNATLLTEALIDWLDAHRFGISISMDGPQAVHDRRRKTIGGAGTYEVVAAKTRLLLSRYRSKPVGARVTLSAGYTDVEAIHRHLKDELGFAEVGFAPVTSNPVDTFNLDGEALRALFESMKRLGRAYRDAALRNENIGFSNMHQLMSDLYEGRRKALPCGAGLGLLAVDHQGDLNLCHRFTGSELPTFGNVREGIAKEALGRFLEDALDRSGRGCSTCRIRNLCAGGCYHESYAHFSDPHSPVYHYCELLREWVDFGIEIYLDLMDKNPAFLHRHVSHRSTEL</sequence>
<name>A0A848FES8_9BURK</name>
<keyword evidence="9" id="KW-1185">Reference proteome</keyword>
<comment type="cofactor">
    <cofactor evidence="1">
        <name>[4Fe-4S] cluster</name>
        <dbReference type="ChEBI" id="CHEBI:49883"/>
    </cofactor>
</comment>
<dbReference type="InterPro" id="IPR013785">
    <property type="entry name" value="Aldolase_TIM"/>
</dbReference>
<evidence type="ECO:0000313" key="8">
    <source>
        <dbReference type="EMBL" id="NML18727.1"/>
    </source>
</evidence>
<dbReference type="SUPFAM" id="SSF102114">
    <property type="entry name" value="Radical SAM enzymes"/>
    <property type="match status" value="1"/>
</dbReference>
<dbReference type="RefSeq" id="WP_169163617.1">
    <property type="nucleotide sequence ID" value="NZ_JABBFW010000038.1"/>
</dbReference>
<evidence type="ECO:0000256" key="3">
    <source>
        <dbReference type="ARBA" id="ARBA00022691"/>
    </source>
</evidence>
<evidence type="ECO:0000256" key="2">
    <source>
        <dbReference type="ARBA" id="ARBA00022485"/>
    </source>
</evidence>
<dbReference type="PROSITE" id="PS51918">
    <property type="entry name" value="RADICAL_SAM"/>
    <property type="match status" value="1"/>
</dbReference>
<dbReference type="AlphaFoldDB" id="A0A848FES8"/>
<dbReference type="GO" id="GO:0051539">
    <property type="term" value="F:4 iron, 4 sulfur cluster binding"/>
    <property type="evidence" value="ECO:0007669"/>
    <property type="project" value="UniProtKB-KW"/>
</dbReference>
<evidence type="ECO:0000256" key="6">
    <source>
        <dbReference type="ARBA" id="ARBA00023014"/>
    </source>
</evidence>
<feature type="domain" description="Radical SAM core" evidence="7">
    <location>
        <begin position="98"/>
        <end position="334"/>
    </location>
</feature>